<keyword evidence="1" id="KW-0732">Signal</keyword>
<feature type="domain" description="DUF1553" evidence="3">
    <location>
        <begin position="315"/>
        <end position="610"/>
    </location>
</feature>
<feature type="chain" id="PRO_5046635995" evidence="1">
    <location>
        <begin position="23"/>
        <end position="642"/>
    </location>
</feature>
<evidence type="ECO:0000256" key="1">
    <source>
        <dbReference type="SAM" id="SignalP"/>
    </source>
</evidence>
<dbReference type="Pfam" id="PF07587">
    <property type="entry name" value="PSD1"/>
    <property type="match status" value="1"/>
</dbReference>
<dbReference type="PANTHER" id="PTHR35889:SF3">
    <property type="entry name" value="F-BOX DOMAIN-CONTAINING PROTEIN"/>
    <property type="match status" value="1"/>
</dbReference>
<evidence type="ECO:0000259" key="3">
    <source>
        <dbReference type="Pfam" id="PF07587"/>
    </source>
</evidence>
<reference evidence="5" key="1">
    <citation type="journal article" date="2019" name="Int. J. Syst. Evol. Microbiol.">
        <title>The Global Catalogue of Microorganisms (GCM) 10K type strain sequencing project: providing services to taxonomists for standard genome sequencing and annotation.</title>
        <authorList>
            <consortium name="The Broad Institute Genomics Platform"/>
            <consortium name="The Broad Institute Genome Sequencing Center for Infectious Disease"/>
            <person name="Wu L."/>
            <person name="Ma J."/>
        </authorList>
    </citation>
    <scope>NUCLEOTIDE SEQUENCE [LARGE SCALE GENOMIC DNA]</scope>
    <source>
        <strain evidence="5">CGMCC 4.1467</strain>
    </source>
</reference>
<dbReference type="RefSeq" id="WP_379714023.1">
    <property type="nucleotide sequence ID" value="NZ_JBHTBS010000008.1"/>
</dbReference>
<accession>A0ABW2L838</accession>
<dbReference type="Proteomes" id="UP001596472">
    <property type="component" value="Unassembled WGS sequence"/>
</dbReference>
<sequence>MKNPISTCIASILLLATGPLSGANTESKGNDPDFVRQAALKIDTYVAGWYRQKKLPVPDVTDDATFLRRAFLVGIGRVPTAEEGLFFLEMDDPNKRVELIDYLINSPGYTSHMTNWMFDLLRIKDEMARVNSGRNPYRDWVGNFVAANKPWDELTTELLASKGSLWADGQAAVGYYLRDQGMPLDNLANSMQIFLGTQMECAQCHDDPFGDTERHDFYELAAFTEGQNPVPMERKARPLYEEARLDKNRGTAKSDIIELVRYQILEQTLMGGGSGRISLPKDYQYRDAQPGEVIGGRTPFGKTVRTSDRGVDGDGRAKLAEWVTTKTDGQFQAVMANRLWKKIMGRGIYEPINEYVAAKDTNIPGLMSYISNLLVEVDYDLQAFQKILLNTKTFQFVPNPNPAKVQNGDDFHGRQLTRLSAEQIWDSLITLAGGNPDSKPRRTLDNRVRIGRNGGGAVIPGMTMSDLSDEVLKLKTVAELDAYCGELAAMVGGKGKKRGGDSMMMMSEEIRDYGKGAQVRASELPSPAPNGHLLFLFGQSTRDTVNGANSEPNVSQVLTLMNGFVQDQLVNNSSAHIYKSLDGASSPTEKVRRLYVGILSRPPSDEEMSWMMDEVKISGDTDDAYRNILSALVMSSEFLFLQ</sequence>
<comment type="caution">
    <text evidence="4">The sequence shown here is derived from an EMBL/GenBank/DDBJ whole genome shotgun (WGS) entry which is preliminary data.</text>
</comment>
<dbReference type="Pfam" id="PF07583">
    <property type="entry name" value="PSCyt2"/>
    <property type="match status" value="1"/>
</dbReference>
<protein>
    <submittedName>
        <fullName evidence="4">DUF1549 domain-containing protein</fullName>
    </submittedName>
</protein>
<dbReference type="EMBL" id="JBHTBS010000008">
    <property type="protein sequence ID" value="MFC7338568.1"/>
    <property type="molecule type" value="Genomic_DNA"/>
</dbReference>
<proteinExistence type="predicted"/>
<keyword evidence="5" id="KW-1185">Reference proteome</keyword>
<organism evidence="4 5">
    <name type="scientific">Haloferula chungangensis</name>
    <dbReference type="NCBI Taxonomy" id="1048331"/>
    <lineage>
        <taxon>Bacteria</taxon>
        <taxon>Pseudomonadati</taxon>
        <taxon>Verrucomicrobiota</taxon>
        <taxon>Verrucomicrobiia</taxon>
        <taxon>Verrucomicrobiales</taxon>
        <taxon>Verrucomicrobiaceae</taxon>
        <taxon>Haloferula</taxon>
    </lineage>
</organism>
<feature type="domain" description="DUF1549" evidence="2">
    <location>
        <begin position="41"/>
        <end position="225"/>
    </location>
</feature>
<evidence type="ECO:0000259" key="2">
    <source>
        <dbReference type="Pfam" id="PF07583"/>
    </source>
</evidence>
<gene>
    <name evidence="4" type="ORF">ACFQY0_15340</name>
</gene>
<name>A0ABW2L838_9BACT</name>
<feature type="signal peptide" evidence="1">
    <location>
        <begin position="1"/>
        <end position="22"/>
    </location>
</feature>
<dbReference type="InterPro" id="IPR011444">
    <property type="entry name" value="DUF1549"/>
</dbReference>
<evidence type="ECO:0000313" key="4">
    <source>
        <dbReference type="EMBL" id="MFC7338568.1"/>
    </source>
</evidence>
<dbReference type="InterPro" id="IPR022655">
    <property type="entry name" value="DUF1553"/>
</dbReference>
<dbReference type="PANTHER" id="PTHR35889">
    <property type="entry name" value="CYCLOINULO-OLIGOSACCHARIDE FRUCTANOTRANSFERASE-RELATED"/>
    <property type="match status" value="1"/>
</dbReference>
<evidence type="ECO:0000313" key="5">
    <source>
        <dbReference type="Proteomes" id="UP001596472"/>
    </source>
</evidence>